<dbReference type="EMBL" id="ML735278">
    <property type="protein sequence ID" value="KAE8388437.1"/>
    <property type="molecule type" value="Genomic_DNA"/>
</dbReference>
<organism evidence="1">
    <name type="scientific">Petromyces alliaceus</name>
    <name type="common">Aspergillus alliaceus</name>
    <dbReference type="NCBI Taxonomy" id="209559"/>
    <lineage>
        <taxon>Eukaryota</taxon>
        <taxon>Fungi</taxon>
        <taxon>Dikarya</taxon>
        <taxon>Ascomycota</taxon>
        <taxon>Pezizomycotina</taxon>
        <taxon>Eurotiomycetes</taxon>
        <taxon>Eurotiomycetidae</taxon>
        <taxon>Eurotiales</taxon>
        <taxon>Aspergillaceae</taxon>
        <taxon>Aspergillus</taxon>
        <taxon>Aspergillus subgen. Circumdati</taxon>
    </lineage>
</organism>
<proteinExistence type="predicted"/>
<accession>A0A5N7C406</accession>
<protein>
    <submittedName>
        <fullName evidence="1">Uncharacterized protein</fullName>
    </submittedName>
</protein>
<sequence>MALSCYLTCPQLQSFRGSVPAYCWGVVANSACSVNRSSDPRPCRVELECNASRRHFCYSGM</sequence>
<dbReference type="AlphaFoldDB" id="A0A5N7C406"/>
<dbReference type="Proteomes" id="UP000326877">
    <property type="component" value="Unassembled WGS sequence"/>
</dbReference>
<reference evidence="1" key="1">
    <citation type="submission" date="2019-04" db="EMBL/GenBank/DDBJ databases">
        <title>Friends and foes A comparative genomics studyof 23 Aspergillus species from section Flavi.</title>
        <authorList>
            <consortium name="DOE Joint Genome Institute"/>
            <person name="Kjaerbolling I."/>
            <person name="Vesth T."/>
            <person name="Frisvad J.C."/>
            <person name="Nybo J.L."/>
            <person name="Theobald S."/>
            <person name="Kildgaard S."/>
            <person name="Isbrandt T."/>
            <person name="Kuo A."/>
            <person name="Sato A."/>
            <person name="Lyhne E.K."/>
            <person name="Kogle M.E."/>
            <person name="Wiebenga A."/>
            <person name="Kun R.S."/>
            <person name="Lubbers R.J."/>
            <person name="Makela M.R."/>
            <person name="Barry K."/>
            <person name="Chovatia M."/>
            <person name="Clum A."/>
            <person name="Daum C."/>
            <person name="Haridas S."/>
            <person name="He G."/>
            <person name="LaButti K."/>
            <person name="Lipzen A."/>
            <person name="Mondo S."/>
            <person name="Riley R."/>
            <person name="Salamov A."/>
            <person name="Simmons B.A."/>
            <person name="Magnuson J.K."/>
            <person name="Henrissat B."/>
            <person name="Mortensen U.H."/>
            <person name="Larsen T.O."/>
            <person name="Devries R.P."/>
            <person name="Grigoriev I.V."/>
            <person name="Machida M."/>
            <person name="Baker S.E."/>
            <person name="Andersen M.R."/>
        </authorList>
    </citation>
    <scope>NUCLEOTIDE SEQUENCE [LARGE SCALE GENOMIC DNA]</scope>
    <source>
        <strain evidence="1">IBT 14317</strain>
    </source>
</reference>
<name>A0A5N7C406_PETAA</name>
<gene>
    <name evidence="1" type="ORF">BDV23DRAFT_159041</name>
</gene>
<evidence type="ECO:0000313" key="1">
    <source>
        <dbReference type="EMBL" id="KAE8388437.1"/>
    </source>
</evidence>